<dbReference type="AlphaFoldDB" id="A0A0C9W0P1"/>
<evidence type="ECO:0000313" key="2">
    <source>
        <dbReference type="EMBL" id="KIJ45000.1"/>
    </source>
</evidence>
<dbReference type="HOGENOM" id="CLU_654112_0_0_1"/>
<name>A0A0C9W0P1_SPHS4</name>
<accession>A0A0C9W0P1</accession>
<sequence length="420" mass="47561">MRFGNSDHYLAYSYDMLHAFDFGEWGKHQWPFFRDHLTEPQKAQLTRKDILKSILPCIVDILPRDSVVVHAIRLCGIIRTIASLNHVSDEQIDVYRRILIKNYNYPKHHTLLHLPEDLQAKGSTLNHTTRPGEGFQQEVQQAYDQTNFKNTEAQMTRIDENQEAIARIRTAVDIHNKLMKELLQEQNITDGDECPTPVASKDHWSLGSLLSSISARIYELEHAERKGFRRFEKKLLSFLSEHINAGEKPSEPLEDITLSDSPRPATHSGSTAAARQDKLLAQTKNSTTAIERSLKHASKATQERDDMKKAFDDLTPTVRLGSGSQPQTPMSPSKHERELKSKKKTSATAAIRGDASRQEAAARAGYVGGAVEDPRTRVAEDKLAIVRTHQASTSWTRGMCFGVLYVRWIWLLYSVLLRVG</sequence>
<organism evidence="2 3">
    <name type="scientific">Sphaerobolus stellatus (strain SS14)</name>
    <dbReference type="NCBI Taxonomy" id="990650"/>
    <lineage>
        <taxon>Eukaryota</taxon>
        <taxon>Fungi</taxon>
        <taxon>Dikarya</taxon>
        <taxon>Basidiomycota</taxon>
        <taxon>Agaricomycotina</taxon>
        <taxon>Agaricomycetes</taxon>
        <taxon>Phallomycetidae</taxon>
        <taxon>Geastrales</taxon>
        <taxon>Sphaerobolaceae</taxon>
        <taxon>Sphaerobolus</taxon>
    </lineage>
</organism>
<dbReference type="OrthoDB" id="3239511at2759"/>
<gene>
    <name evidence="2" type="ORF">M422DRAFT_251649</name>
</gene>
<feature type="region of interest" description="Disordered" evidence="1">
    <location>
        <begin position="246"/>
        <end position="358"/>
    </location>
</feature>
<feature type="compositionally biased region" description="Basic and acidic residues" evidence="1">
    <location>
        <begin position="301"/>
        <end position="312"/>
    </location>
</feature>
<keyword evidence="3" id="KW-1185">Reference proteome</keyword>
<protein>
    <submittedName>
        <fullName evidence="2">Uncharacterized protein</fullName>
    </submittedName>
</protein>
<proteinExistence type="predicted"/>
<evidence type="ECO:0000313" key="3">
    <source>
        <dbReference type="Proteomes" id="UP000054279"/>
    </source>
</evidence>
<dbReference type="EMBL" id="KN837114">
    <property type="protein sequence ID" value="KIJ45000.1"/>
    <property type="molecule type" value="Genomic_DNA"/>
</dbReference>
<dbReference type="Proteomes" id="UP000054279">
    <property type="component" value="Unassembled WGS sequence"/>
</dbReference>
<evidence type="ECO:0000256" key="1">
    <source>
        <dbReference type="SAM" id="MobiDB-lite"/>
    </source>
</evidence>
<feature type="compositionally biased region" description="Polar residues" evidence="1">
    <location>
        <begin position="322"/>
        <end position="331"/>
    </location>
</feature>
<reference evidence="2 3" key="1">
    <citation type="submission" date="2014-06" db="EMBL/GenBank/DDBJ databases">
        <title>Evolutionary Origins and Diversification of the Mycorrhizal Mutualists.</title>
        <authorList>
            <consortium name="DOE Joint Genome Institute"/>
            <consortium name="Mycorrhizal Genomics Consortium"/>
            <person name="Kohler A."/>
            <person name="Kuo A."/>
            <person name="Nagy L.G."/>
            <person name="Floudas D."/>
            <person name="Copeland A."/>
            <person name="Barry K.W."/>
            <person name="Cichocki N."/>
            <person name="Veneault-Fourrey C."/>
            <person name="LaButti K."/>
            <person name="Lindquist E.A."/>
            <person name="Lipzen A."/>
            <person name="Lundell T."/>
            <person name="Morin E."/>
            <person name="Murat C."/>
            <person name="Riley R."/>
            <person name="Ohm R."/>
            <person name="Sun H."/>
            <person name="Tunlid A."/>
            <person name="Henrissat B."/>
            <person name="Grigoriev I.V."/>
            <person name="Hibbett D.S."/>
            <person name="Martin F."/>
        </authorList>
    </citation>
    <scope>NUCLEOTIDE SEQUENCE [LARGE SCALE GENOMIC DNA]</scope>
    <source>
        <strain evidence="2 3">SS14</strain>
    </source>
</reference>